<accession>A0A4C1SME1</accession>
<name>A0A4C1SME1_EUMVA</name>
<protein>
    <submittedName>
        <fullName evidence="1">Uncharacterized protein</fullName>
    </submittedName>
</protein>
<gene>
    <name evidence="1" type="ORF">EVAR_101168_1</name>
</gene>
<dbReference type="InterPro" id="IPR036671">
    <property type="entry name" value="DPH_MB_sf"/>
</dbReference>
<dbReference type="OrthoDB" id="66964at2759"/>
<reference evidence="1 2" key="1">
    <citation type="journal article" date="2019" name="Commun. Biol.">
        <title>The bagworm genome reveals a unique fibroin gene that provides high tensile strength.</title>
        <authorList>
            <person name="Kono N."/>
            <person name="Nakamura H."/>
            <person name="Ohtoshi R."/>
            <person name="Tomita M."/>
            <person name="Numata K."/>
            <person name="Arakawa K."/>
        </authorList>
    </citation>
    <scope>NUCLEOTIDE SEQUENCE [LARGE SCALE GENOMIC DNA]</scope>
</reference>
<keyword evidence="2" id="KW-1185">Reference proteome</keyword>
<dbReference type="Proteomes" id="UP000299102">
    <property type="component" value="Unassembled WGS sequence"/>
</dbReference>
<dbReference type="Gene3D" id="3.10.660.10">
    <property type="entry name" value="DPH Zinc finger"/>
    <property type="match status" value="1"/>
</dbReference>
<proteinExistence type="predicted"/>
<dbReference type="AlphaFoldDB" id="A0A4C1SME1"/>
<organism evidence="1 2">
    <name type="scientific">Eumeta variegata</name>
    <name type="common">Bagworm moth</name>
    <name type="synonym">Eumeta japonica</name>
    <dbReference type="NCBI Taxonomy" id="151549"/>
    <lineage>
        <taxon>Eukaryota</taxon>
        <taxon>Metazoa</taxon>
        <taxon>Ecdysozoa</taxon>
        <taxon>Arthropoda</taxon>
        <taxon>Hexapoda</taxon>
        <taxon>Insecta</taxon>
        <taxon>Pterygota</taxon>
        <taxon>Neoptera</taxon>
        <taxon>Endopterygota</taxon>
        <taxon>Lepidoptera</taxon>
        <taxon>Glossata</taxon>
        <taxon>Ditrysia</taxon>
        <taxon>Tineoidea</taxon>
        <taxon>Psychidae</taxon>
        <taxon>Oiketicinae</taxon>
        <taxon>Eumeta</taxon>
    </lineage>
</organism>
<comment type="caution">
    <text evidence="1">The sequence shown here is derived from an EMBL/GenBank/DDBJ whole genome shotgun (WGS) entry which is preliminary data.</text>
</comment>
<dbReference type="EMBL" id="BGZK01007308">
    <property type="protein sequence ID" value="GBP03329.1"/>
    <property type="molecule type" value="Genomic_DNA"/>
</dbReference>
<evidence type="ECO:0000313" key="1">
    <source>
        <dbReference type="EMBL" id="GBP03329.1"/>
    </source>
</evidence>
<evidence type="ECO:0000313" key="2">
    <source>
        <dbReference type="Proteomes" id="UP000299102"/>
    </source>
</evidence>
<sequence length="159" mass="17329">MLKNVLKQKQQKEKVVVHNSKGENIIKDGVLKYIYTYDCRCGGQYIVDESAEQYCRTANHDETTQIVNSNDYINGVGDDADNKTINDSSIQNDKNVANNITNTTNNAGGSSSNSYNGARCSKGIVLHNADDDDDDVDEEGGGELIVECSECSLVIILNG</sequence>